<name>A0A4P8IGH9_9FIRM</name>
<evidence type="ECO:0000313" key="1">
    <source>
        <dbReference type="EMBL" id="QCP36061.1"/>
    </source>
</evidence>
<dbReference type="AlphaFoldDB" id="A0A4P8IGH9"/>
<dbReference type="KEGG" id="arf:AR1Y2_2607"/>
<proteinExistence type="predicted"/>
<keyword evidence="2" id="KW-1185">Reference proteome</keyword>
<gene>
    <name evidence="1" type="ORF">AR1Y2_2607</name>
</gene>
<dbReference type="Proteomes" id="UP000298653">
    <property type="component" value="Chromosome"/>
</dbReference>
<dbReference type="EMBL" id="CP040058">
    <property type="protein sequence ID" value="QCP36061.1"/>
    <property type="molecule type" value="Genomic_DNA"/>
</dbReference>
<evidence type="ECO:0000313" key="2">
    <source>
        <dbReference type="Proteomes" id="UP000298653"/>
    </source>
</evidence>
<organism evidence="1 2">
    <name type="scientific">Anaerostipes rhamnosivorans</name>
    <dbReference type="NCBI Taxonomy" id="1229621"/>
    <lineage>
        <taxon>Bacteria</taxon>
        <taxon>Bacillati</taxon>
        <taxon>Bacillota</taxon>
        <taxon>Clostridia</taxon>
        <taxon>Lachnospirales</taxon>
        <taxon>Lachnospiraceae</taxon>
        <taxon>Anaerostipes</taxon>
    </lineage>
</organism>
<accession>A0A4P8IGH9</accession>
<sequence length="42" mass="5224">MKYIFYSKKFSVSQEVLWFLHKKTERSFNFSPPIYEQYSLIL</sequence>
<reference evidence="1 2" key="1">
    <citation type="submission" date="2019-05" db="EMBL/GenBank/DDBJ databases">
        <title>Complete genome sequencing of Anaerostipes rhamnosivorans.</title>
        <authorList>
            <person name="Bui T.P.N."/>
            <person name="de Vos W.M."/>
        </authorList>
    </citation>
    <scope>NUCLEOTIDE SEQUENCE [LARGE SCALE GENOMIC DNA]</scope>
    <source>
        <strain evidence="1 2">1y2</strain>
    </source>
</reference>
<protein>
    <submittedName>
        <fullName evidence="1">Uncharacterized protein</fullName>
    </submittedName>
</protein>